<dbReference type="AlphaFoldDB" id="A0A3S9W011"/>
<reference evidence="2 3" key="1">
    <citation type="submission" date="2018-10" db="EMBL/GenBank/DDBJ databases">
        <title>Butyricimonas faecalis sp. nov., isolated from human faeces and emended description of the genus Butyricimonas.</title>
        <authorList>
            <person name="Le Roy T."/>
            <person name="Van der Smissen P."/>
            <person name="Paquot A."/>
            <person name="Delzenne N."/>
            <person name="Muccioli G."/>
            <person name="Collet J.-F."/>
            <person name="Cani P.D."/>
        </authorList>
    </citation>
    <scope>NUCLEOTIDE SEQUENCE [LARGE SCALE GENOMIC DNA]</scope>
    <source>
        <strain evidence="2 3">H184</strain>
    </source>
</reference>
<dbReference type="RefSeq" id="WP_106481949.1">
    <property type="nucleotide sequence ID" value="NZ_CP032819.1"/>
</dbReference>
<feature type="signal peptide" evidence="1">
    <location>
        <begin position="1"/>
        <end position="24"/>
    </location>
</feature>
<dbReference type="Proteomes" id="UP000270673">
    <property type="component" value="Chromosome"/>
</dbReference>
<keyword evidence="1" id="KW-0732">Signal</keyword>
<dbReference type="InterPro" id="IPR023614">
    <property type="entry name" value="Porin_dom_sf"/>
</dbReference>
<dbReference type="SUPFAM" id="SSF56935">
    <property type="entry name" value="Porins"/>
    <property type="match status" value="1"/>
</dbReference>
<dbReference type="KEGG" id="buy:D8S85_18675"/>
<evidence type="ECO:0000313" key="2">
    <source>
        <dbReference type="EMBL" id="AZS32122.1"/>
    </source>
</evidence>
<name>A0A3S9W011_9BACT</name>
<accession>A0A3S9W011</accession>
<dbReference type="Pfam" id="PF07396">
    <property type="entry name" value="Porin_O_P"/>
    <property type="match status" value="1"/>
</dbReference>
<gene>
    <name evidence="2" type="ORF">D8S85_18675</name>
</gene>
<proteinExistence type="predicted"/>
<protein>
    <submittedName>
        <fullName evidence="2">Porin</fullName>
    </submittedName>
</protein>
<evidence type="ECO:0000313" key="3">
    <source>
        <dbReference type="Proteomes" id="UP000270673"/>
    </source>
</evidence>
<keyword evidence="3" id="KW-1185">Reference proteome</keyword>
<feature type="chain" id="PRO_5018984202" evidence="1">
    <location>
        <begin position="25"/>
        <end position="388"/>
    </location>
</feature>
<dbReference type="Gene3D" id="2.40.160.10">
    <property type="entry name" value="Porin"/>
    <property type="match status" value="1"/>
</dbReference>
<dbReference type="OrthoDB" id="9807854at2"/>
<sequence length="388" mass="44239">MKKNYLLNVLVLCCTLFVCTIARAESDKDEPSNTKSEAAQISNDDLAKQVNKLLSILPKFSGYIQTGYNWGDKNGDNRSSFQLKRMRLIIDKKVSKTFDFRAQLECFSGSVDNSAYKKKVITVMDAFVNAHITDALHFRAGQYYLPLGFENYDISPATLETVDFSNICYRMVCRNAISSPDLIDYGRDLGVMAYGDLFKSKDQKFSYLSYQLSLTNGYLPTLNDDNKSKDFVGRITIRPIEKLRIIGCYNWGEYKGLNENNEVKNYLPMNRFITGAWYYDPNGLDVRAEYGHIQSDDANVKEDGFYVLAAYKLGKFLPVVRYDMYRDKAVKTSANNKDNFLLGCTYEVIKDVKFQLNYIISTYPDKVKDAGTKTGTGNSLQLMCLLKF</sequence>
<dbReference type="InterPro" id="IPR010870">
    <property type="entry name" value="Porin_O/P"/>
</dbReference>
<organism evidence="2 3">
    <name type="scientific">Butyricimonas faecalis</name>
    <dbReference type="NCBI Taxonomy" id="2093856"/>
    <lineage>
        <taxon>Bacteria</taxon>
        <taxon>Pseudomonadati</taxon>
        <taxon>Bacteroidota</taxon>
        <taxon>Bacteroidia</taxon>
        <taxon>Bacteroidales</taxon>
        <taxon>Odoribacteraceae</taxon>
        <taxon>Butyricimonas</taxon>
    </lineage>
</organism>
<evidence type="ECO:0000256" key="1">
    <source>
        <dbReference type="SAM" id="SignalP"/>
    </source>
</evidence>
<dbReference type="EMBL" id="CP032819">
    <property type="protein sequence ID" value="AZS32122.1"/>
    <property type="molecule type" value="Genomic_DNA"/>
</dbReference>